<accession>A0AA87ZYB1</accession>
<dbReference type="AlphaFoldDB" id="A0AA87ZYB1"/>
<evidence type="ECO:0000313" key="1">
    <source>
        <dbReference type="EMBL" id="GMN42842.1"/>
    </source>
</evidence>
<gene>
    <name evidence="1" type="ORF">TIFTF001_012050</name>
</gene>
<sequence>MGVSFRGRVLKRGLRSWSGFGTRGEVGFRNKGRVRVSGVGVKIRDGGQVHVLLLGSGLVLGRGLGLGFKMRVRVGFQNKSRVQVSVWGIGLGFGIEVGRREGGLGSSRISG</sequence>
<organism evidence="1 2">
    <name type="scientific">Ficus carica</name>
    <name type="common">Common fig</name>
    <dbReference type="NCBI Taxonomy" id="3494"/>
    <lineage>
        <taxon>Eukaryota</taxon>
        <taxon>Viridiplantae</taxon>
        <taxon>Streptophyta</taxon>
        <taxon>Embryophyta</taxon>
        <taxon>Tracheophyta</taxon>
        <taxon>Spermatophyta</taxon>
        <taxon>Magnoliopsida</taxon>
        <taxon>eudicotyledons</taxon>
        <taxon>Gunneridae</taxon>
        <taxon>Pentapetalae</taxon>
        <taxon>rosids</taxon>
        <taxon>fabids</taxon>
        <taxon>Rosales</taxon>
        <taxon>Moraceae</taxon>
        <taxon>Ficeae</taxon>
        <taxon>Ficus</taxon>
    </lineage>
</organism>
<dbReference type="Proteomes" id="UP001187192">
    <property type="component" value="Unassembled WGS sequence"/>
</dbReference>
<reference evidence="1" key="1">
    <citation type="submission" date="2023-07" db="EMBL/GenBank/DDBJ databases">
        <title>draft genome sequence of fig (Ficus carica).</title>
        <authorList>
            <person name="Takahashi T."/>
            <person name="Nishimura K."/>
        </authorList>
    </citation>
    <scope>NUCLEOTIDE SEQUENCE</scope>
</reference>
<comment type="caution">
    <text evidence="1">The sequence shown here is derived from an EMBL/GenBank/DDBJ whole genome shotgun (WGS) entry which is preliminary data.</text>
</comment>
<dbReference type="EMBL" id="BTGU01000015">
    <property type="protein sequence ID" value="GMN42842.1"/>
    <property type="molecule type" value="Genomic_DNA"/>
</dbReference>
<protein>
    <submittedName>
        <fullName evidence="1">Uncharacterized protein</fullName>
    </submittedName>
</protein>
<name>A0AA87ZYB1_FICCA</name>
<proteinExistence type="predicted"/>
<keyword evidence="2" id="KW-1185">Reference proteome</keyword>
<evidence type="ECO:0000313" key="2">
    <source>
        <dbReference type="Proteomes" id="UP001187192"/>
    </source>
</evidence>